<evidence type="ECO:0000313" key="13">
    <source>
        <dbReference type="EMBL" id="KUF42307.1"/>
    </source>
</evidence>
<accession>A0A1V3TM85</accession>
<evidence type="ECO:0000256" key="4">
    <source>
        <dbReference type="ARBA" id="ARBA00022452"/>
    </source>
</evidence>
<gene>
    <name evidence="13" type="ORF">AS359_02270</name>
</gene>
<dbReference type="PRINTS" id="PR00184">
    <property type="entry name" value="NEISSPPORIN"/>
</dbReference>
<proteinExistence type="predicted"/>
<dbReference type="InterPro" id="IPR033900">
    <property type="entry name" value="Gram_neg_porin_domain"/>
</dbReference>
<comment type="subunit">
    <text evidence="2">Homotrimer.</text>
</comment>
<comment type="subcellular location">
    <subcellularLocation>
        <location evidence="1">Cell outer membrane</location>
        <topology evidence="1">Multi-pass membrane protein</topology>
    </subcellularLocation>
</comment>
<evidence type="ECO:0000256" key="7">
    <source>
        <dbReference type="ARBA" id="ARBA00023065"/>
    </source>
</evidence>
<dbReference type="PANTHER" id="PTHR34501:SF9">
    <property type="entry name" value="MAJOR OUTER MEMBRANE PROTEIN P.IA"/>
    <property type="match status" value="1"/>
</dbReference>
<protein>
    <submittedName>
        <fullName evidence="13">Porin</fullName>
    </submittedName>
</protein>
<sequence length="340" mass="36541">MHKTSRITLAALALTGCCTALAQSNVAIYGRINTSIEHQKVGDRSVTAMVNNNSRIGFIGREDLGNGLRAGFKLEGGFQSDTGAGMLNGGGFSFGRSSHVYLSGNFGKVQLGRAGGSSYDYVADYGVLDEPNHDTGTVSDALYYGVTRGTNGISYSTPNIAGLIVEAALSMHEKDPSSDMKNSVDLSAIWGRGNWNFGAGYTKRGERNQWGLRASYTYEAFEIGAYIQRADDPVSGSVCNRATGGCGTRNSGRVNTMYTTGPSQFVIGYGWAGSWSEQRDSDAKQIMLGYNYHLSKRTKVYALFTKYDNAKNAKYGYSFNGGVGYGQDARSLGVGLRHAF</sequence>
<name>A0A0W7Z4V3_9BURK</name>
<evidence type="ECO:0000256" key="2">
    <source>
        <dbReference type="ARBA" id="ARBA00011233"/>
    </source>
</evidence>
<evidence type="ECO:0000256" key="1">
    <source>
        <dbReference type="ARBA" id="ARBA00004571"/>
    </source>
</evidence>
<dbReference type="PANTHER" id="PTHR34501">
    <property type="entry name" value="PROTEIN YDDL-RELATED"/>
    <property type="match status" value="1"/>
</dbReference>
<keyword evidence="5" id="KW-0812">Transmembrane</keyword>
<keyword evidence="10" id="KW-0998">Cell outer membrane</keyword>
<comment type="caution">
    <text evidence="13">The sequence shown here is derived from an EMBL/GenBank/DDBJ whole genome shotgun (WGS) entry which is preliminary data.</text>
</comment>
<dbReference type="RefSeq" id="WP_058879541.1">
    <property type="nucleotide sequence ID" value="NZ_CAUCIF010000012.1"/>
</dbReference>
<dbReference type="InterPro" id="IPR050298">
    <property type="entry name" value="Gram-neg_bact_OMP"/>
</dbReference>
<dbReference type="STRING" id="225992.B5M06_03875"/>
<dbReference type="CDD" id="cd00342">
    <property type="entry name" value="gram_neg_porins"/>
    <property type="match status" value="1"/>
</dbReference>
<feature type="chain" id="PRO_5030019604" evidence="11">
    <location>
        <begin position="23"/>
        <end position="340"/>
    </location>
</feature>
<evidence type="ECO:0000256" key="6">
    <source>
        <dbReference type="ARBA" id="ARBA00022729"/>
    </source>
</evidence>
<dbReference type="Pfam" id="PF13609">
    <property type="entry name" value="Porin_4"/>
    <property type="match status" value="1"/>
</dbReference>
<evidence type="ECO:0000256" key="9">
    <source>
        <dbReference type="ARBA" id="ARBA00023136"/>
    </source>
</evidence>
<dbReference type="InterPro" id="IPR002299">
    <property type="entry name" value="Porin_Neis"/>
</dbReference>
<keyword evidence="6 11" id="KW-0732">Signal</keyword>
<evidence type="ECO:0000313" key="14">
    <source>
        <dbReference type="Proteomes" id="UP000053300"/>
    </source>
</evidence>
<evidence type="ECO:0000256" key="5">
    <source>
        <dbReference type="ARBA" id="ARBA00022692"/>
    </source>
</evidence>
<organism evidence="13 14">
    <name type="scientific">Comamonas kerstersii</name>
    <dbReference type="NCBI Taxonomy" id="225992"/>
    <lineage>
        <taxon>Bacteria</taxon>
        <taxon>Pseudomonadati</taxon>
        <taxon>Pseudomonadota</taxon>
        <taxon>Betaproteobacteria</taxon>
        <taxon>Burkholderiales</taxon>
        <taxon>Comamonadaceae</taxon>
        <taxon>Comamonas</taxon>
    </lineage>
</organism>
<evidence type="ECO:0000256" key="11">
    <source>
        <dbReference type="SAM" id="SignalP"/>
    </source>
</evidence>
<dbReference type="GO" id="GO:0046930">
    <property type="term" value="C:pore complex"/>
    <property type="evidence" value="ECO:0007669"/>
    <property type="project" value="UniProtKB-KW"/>
</dbReference>
<dbReference type="InterPro" id="IPR023614">
    <property type="entry name" value="Porin_dom_sf"/>
</dbReference>
<keyword evidence="7" id="KW-0406">Ion transport</keyword>
<keyword evidence="9" id="KW-0472">Membrane</keyword>
<evidence type="ECO:0000256" key="3">
    <source>
        <dbReference type="ARBA" id="ARBA00022448"/>
    </source>
</evidence>
<dbReference type="AlphaFoldDB" id="A0A0W7Z4V3"/>
<dbReference type="SUPFAM" id="SSF56935">
    <property type="entry name" value="Porins"/>
    <property type="match status" value="1"/>
</dbReference>
<dbReference type="Proteomes" id="UP000053300">
    <property type="component" value="Unassembled WGS sequence"/>
</dbReference>
<keyword evidence="3" id="KW-0813">Transport</keyword>
<dbReference type="GO" id="GO:0015288">
    <property type="term" value="F:porin activity"/>
    <property type="evidence" value="ECO:0007669"/>
    <property type="project" value="UniProtKB-KW"/>
</dbReference>
<keyword evidence="4" id="KW-1134">Transmembrane beta strand</keyword>
<evidence type="ECO:0000259" key="12">
    <source>
        <dbReference type="Pfam" id="PF13609"/>
    </source>
</evidence>
<keyword evidence="8" id="KW-0626">Porin</keyword>
<accession>A0A0W7Z4V3</accession>
<evidence type="ECO:0000256" key="8">
    <source>
        <dbReference type="ARBA" id="ARBA00023114"/>
    </source>
</evidence>
<dbReference type="Gene3D" id="2.40.160.10">
    <property type="entry name" value="Porin"/>
    <property type="match status" value="1"/>
</dbReference>
<evidence type="ECO:0000256" key="10">
    <source>
        <dbReference type="ARBA" id="ARBA00023237"/>
    </source>
</evidence>
<dbReference type="GO" id="GO:0009279">
    <property type="term" value="C:cell outer membrane"/>
    <property type="evidence" value="ECO:0007669"/>
    <property type="project" value="UniProtKB-SubCell"/>
</dbReference>
<feature type="domain" description="Porin" evidence="12">
    <location>
        <begin position="9"/>
        <end position="310"/>
    </location>
</feature>
<keyword evidence="14" id="KW-1185">Reference proteome</keyword>
<dbReference type="GO" id="GO:0006811">
    <property type="term" value="P:monoatomic ion transport"/>
    <property type="evidence" value="ECO:0007669"/>
    <property type="project" value="UniProtKB-KW"/>
</dbReference>
<feature type="signal peptide" evidence="11">
    <location>
        <begin position="1"/>
        <end position="22"/>
    </location>
</feature>
<reference evidence="13 14" key="1">
    <citation type="submission" date="2015-12" db="EMBL/GenBank/DDBJ databases">
        <title>Complete genome sequence of a multi-drug resistant strain Acidovorax sp. 12322-1.</title>
        <authorList>
            <person name="Ming D."/>
            <person name="Wang M."/>
            <person name="Hu S."/>
            <person name="Zhou Y."/>
            <person name="Jiang T."/>
        </authorList>
    </citation>
    <scope>NUCLEOTIDE SEQUENCE [LARGE SCALE GENOMIC DNA]</scope>
    <source>
        <strain evidence="13 14">12322-1</strain>
    </source>
</reference>
<dbReference type="EMBL" id="LPXH01000015">
    <property type="protein sequence ID" value="KUF42307.1"/>
    <property type="molecule type" value="Genomic_DNA"/>
</dbReference>
<dbReference type="PROSITE" id="PS51257">
    <property type="entry name" value="PROKAR_LIPOPROTEIN"/>
    <property type="match status" value="1"/>
</dbReference>